<dbReference type="Gene3D" id="3.40.50.2300">
    <property type="match status" value="1"/>
</dbReference>
<dbReference type="Pfam" id="PF16487">
    <property type="entry name" value="ArgoMid"/>
    <property type="match status" value="1"/>
</dbReference>
<reference evidence="4" key="1">
    <citation type="submission" date="2016-11" db="UniProtKB">
        <authorList>
            <consortium name="WormBaseParasite"/>
        </authorList>
    </citation>
    <scope>IDENTIFICATION</scope>
</reference>
<dbReference type="Pfam" id="PF02171">
    <property type="entry name" value="Piwi"/>
    <property type="match status" value="1"/>
</dbReference>
<evidence type="ECO:0000259" key="1">
    <source>
        <dbReference type="Pfam" id="PF02171"/>
    </source>
</evidence>
<organism evidence="3 4">
    <name type="scientific">Steinernema glaseri</name>
    <dbReference type="NCBI Taxonomy" id="37863"/>
    <lineage>
        <taxon>Eukaryota</taxon>
        <taxon>Metazoa</taxon>
        <taxon>Ecdysozoa</taxon>
        <taxon>Nematoda</taxon>
        <taxon>Chromadorea</taxon>
        <taxon>Rhabditida</taxon>
        <taxon>Tylenchina</taxon>
        <taxon>Panagrolaimomorpha</taxon>
        <taxon>Strongyloidoidea</taxon>
        <taxon>Steinernematidae</taxon>
        <taxon>Steinernema</taxon>
    </lineage>
</organism>
<dbReference type="InterPro" id="IPR012337">
    <property type="entry name" value="RNaseH-like_sf"/>
</dbReference>
<evidence type="ECO:0000313" key="3">
    <source>
        <dbReference type="Proteomes" id="UP000095287"/>
    </source>
</evidence>
<name>A0A1I7Y662_9BILA</name>
<proteinExistence type="predicted"/>
<accession>A0A1I7Y662</accession>
<sequence>RLHDSAHLQNVATTVEPQMLQLKGREIKAPTLMYAQGHKEPARNGKWTAPGRGPRFVKPARLVNWTCMMVTTERNQENTMKNFLQQFENECRKRGMQVEKPQEPYVLPPGDFKGQMEEFMQGALNDFKLDFVLCIQDNPIHEHKFLKYLERKYGLITQDVATNTVYRCLQRGAATLENIVQKTNVKLGGLNYGLEMKSPSGKSDVLDPTTMFVGLGMCHSKPPKPDATGKEPVRPASVVGFAANVLAQSFAFIGDYYYQAADRDEKIFSIVPIV</sequence>
<evidence type="ECO:0000313" key="4">
    <source>
        <dbReference type="WBParaSite" id="L893_g12886.t1"/>
    </source>
</evidence>
<dbReference type="SUPFAM" id="SSF53098">
    <property type="entry name" value="Ribonuclease H-like"/>
    <property type="match status" value="1"/>
</dbReference>
<feature type="domain" description="Protein argonaute Mid" evidence="2">
    <location>
        <begin position="43"/>
        <end position="102"/>
    </location>
</feature>
<dbReference type="WBParaSite" id="L893_g12886.t1">
    <property type="protein sequence ID" value="L893_g12886.t1"/>
    <property type="gene ID" value="L893_g12886"/>
</dbReference>
<evidence type="ECO:0000259" key="2">
    <source>
        <dbReference type="Pfam" id="PF16487"/>
    </source>
</evidence>
<protein>
    <submittedName>
        <fullName evidence="4">Piwi domain-containing protein</fullName>
    </submittedName>
</protein>
<feature type="domain" description="Piwi" evidence="1">
    <location>
        <begin position="138"/>
        <end position="263"/>
    </location>
</feature>
<dbReference type="Proteomes" id="UP000095287">
    <property type="component" value="Unplaced"/>
</dbReference>
<dbReference type="InterPro" id="IPR032473">
    <property type="entry name" value="Argonaute_Mid_dom"/>
</dbReference>
<dbReference type="InterPro" id="IPR003165">
    <property type="entry name" value="Piwi"/>
</dbReference>
<dbReference type="PANTHER" id="PTHR22891">
    <property type="entry name" value="EUKARYOTIC TRANSLATION INITIATION FACTOR 2C"/>
    <property type="match status" value="1"/>
</dbReference>
<dbReference type="GO" id="GO:0003676">
    <property type="term" value="F:nucleic acid binding"/>
    <property type="evidence" value="ECO:0007669"/>
    <property type="project" value="InterPro"/>
</dbReference>
<dbReference type="AlphaFoldDB" id="A0A1I7Y662"/>
<keyword evidence="3" id="KW-1185">Reference proteome</keyword>